<reference evidence="1 2" key="1">
    <citation type="submission" date="2019-11" db="EMBL/GenBank/DDBJ databases">
        <authorList>
            <person name="Li X."/>
        </authorList>
    </citation>
    <scope>NUCLEOTIDE SEQUENCE [LARGE SCALE GENOMIC DNA]</scope>
    <source>
        <strain evidence="1 2">L9</strain>
    </source>
</reference>
<dbReference type="Proteomes" id="UP000469125">
    <property type="component" value="Unassembled WGS sequence"/>
</dbReference>
<gene>
    <name evidence="1" type="ORF">GMD78_17025</name>
</gene>
<comment type="caution">
    <text evidence="1">The sequence shown here is derived from an EMBL/GenBank/DDBJ whole genome shotgun (WGS) entry which is preliminary data.</text>
</comment>
<dbReference type="Pfam" id="PF08963">
    <property type="entry name" value="DUF1878"/>
    <property type="match status" value="1"/>
</dbReference>
<dbReference type="SUPFAM" id="SSF109915">
    <property type="entry name" value="Hypothetical protein YhaI"/>
    <property type="match status" value="1"/>
</dbReference>
<dbReference type="InterPro" id="IPR035945">
    <property type="entry name" value="YhaI-like_sf"/>
</dbReference>
<evidence type="ECO:0000313" key="1">
    <source>
        <dbReference type="EMBL" id="MUK90077.1"/>
    </source>
</evidence>
<keyword evidence="2" id="KW-1185">Reference proteome</keyword>
<accession>A0A6N8FPJ4</accession>
<proteinExistence type="predicted"/>
<dbReference type="AlphaFoldDB" id="A0A6N8FPJ4"/>
<evidence type="ECO:0000313" key="2">
    <source>
        <dbReference type="Proteomes" id="UP000469125"/>
    </source>
</evidence>
<dbReference type="Gene3D" id="1.10.3750.10">
    <property type="entry name" value="YhaI-like"/>
    <property type="match status" value="1"/>
</dbReference>
<protein>
    <submittedName>
        <fullName evidence="1">DUF1878 family protein</fullName>
    </submittedName>
</protein>
<name>A0A6N8FPJ4_9BACI</name>
<sequence length="119" mass="13955">MGERHILAAYNNDTATFHLQLLTKTLDMQKYPFIKLIIERTITNEEYDELFHLLHTLNSKYEVQKEDGLLDFSSLLIHFAGMLNEKLDPNETIFALKAEGYFVELMNTFIKIIEEDGRK</sequence>
<dbReference type="InterPro" id="IPR015058">
    <property type="entry name" value="DUF1878"/>
</dbReference>
<dbReference type="EMBL" id="WOCA01000017">
    <property type="protein sequence ID" value="MUK90077.1"/>
    <property type="molecule type" value="Genomic_DNA"/>
</dbReference>
<organism evidence="1 2">
    <name type="scientific">Ornithinibacillus caprae</name>
    <dbReference type="NCBI Taxonomy" id="2678566"/>
    <lineage>
        <taxon>Bacteria</taxon>
        <taxon>Bacillati</taxon>
        <taxon>Bacillota</taxon>
        <taxon>Bacilli</taxon>
        <taxon>Bacillales</taxon>
        <taxon>Bacillaceae</taxon>
        <taxon>Ornithinibacillus</taxon>
    </lineage>
</organism>